<evidence type="ECO:0000313" key="2">
    <source>
        <dbReference type="Proteomes" id="UP000319739"/>
    </source>
</evidence>
<evidence type="ECO:0000313" key="1">
    <source>
        <dbReference type="EMBL" id="TPE36496.1"/>
    </source>
</evidence>
<proteinExistence type="predicted"/>
<name>A0ABY2YDI4_9STRE</name>
<dbReference type="EMBL" id="VFSG01000003">
    <property type="protein sequence ID" value="TPE36496.1"/>
    <property type="molecule type" value="Genomic_DNA"/>
</dbReference>
<accession>A0ABY2YDI4</accession>
<comment type="caution">
    <text evidence="1">The sequence shown here is derived from an EMBL/GenBank/DDBJ whole genome shotgun (WGS) entry which is preliminary data.</text>
</comment>
<protein>
    <submittedName>
        <fullName evidence="1">Uncharacterized protein</fullName>
    </submittedName>
</protein>
<gene>
    <name evidence="1" type="ORF">FJR71_09110</name>
</gene>
<dbReference type="Proteomes" id="UP000319739">
    <property type="component" value="Unassembled WGS sequence"/>
</dbReference>
<organism evidence="1 2">
    <name type="scientific">Streptococcus xiaochunlingii</name>
    <dbReference type="NCBI Taxonomy" id="2589788"/>
    <lineage>
        <taxon>Bacteria</taxon>
        <taxon>Bacillati</taxon>
        <taxon>Bacillota</taxon>
        <taxon>Bacilli</taxon>
        <taxon>Lactobacillales</taxon>
        <taxon>Streptococcaceae</taxon>
        <taxon>Streptococcus</taxon>
    </lineage>
</organism>
<sequence>MSPTSKKKGQTYPSSLLKFSSPTTVNKHIKISSEEVSDWREYSLLYLIMKIIQFFLSSMT</sequence>
<keyword evidence="2" id="KW-1185">Reference proteome</keyword>
<reference evidence="1 2" key="1">
    <citation type="submission" date="2019-06" db="EMBL/GenBank/DDBJ databases">
        <authorList>
            <person name="Zou Y."/>
        </authorList>
    </citation>
    <scope>NUCLEOTIDE SEQUENCE [LARGE SCALE GENOMIC DNA]</scope>
    <source>
        <strain evidence="1 2">E24</strain>
    </source>
</reference>